<gene>
    <name evidence="1" type="ORF">UFOVP1613_50</name>
</gene>
<accession>A0A6J5SXI4</accession>
<sequence length="126" mass="14103">MDNPQAVSAFIGTLLHSATLTHIKHFQVTGEGSDAAHRALADYYEGITDLVDTVAESIQGAYDELITDYPRTYMEVTADPLEYMRALRTYVKESRLLLPQDSEIQNEIDGIASLINSTCYRLGFLR</sequence>
<proteinExistence type="predicted"/>
<organism evidence="1">
    <name type="scientific">uncultured Caudovirales phage</name>
    <dbReference type="NCBI Taxonomy" id="2100421"/>
    <lineage>
        <taxon>Viruses</taxon>
        <taxon>Duplodnaviria</taxon>
        <taxon>Heunggongvirae</taxon>
        <taxon>Uroviricota</taxon>
        <taxon>Caudoviricetes</taxon>
        <taxon>Peduoviridae</taxon>
        <taxon>Maltschvirus</taxon>
        <taxon>Maltschvirus maltsch</taxon>
    </lineage>
</organism>
<dbReference type="InterPro" id="IPR043876">
    <property type="entry name" value="DUF5856"/>
</dbReference>
<dbReference type="Gene3D" id="1.20.1260.10">
    <property type="match status" value="1"/>
</dbReference>
<dbReference type="Pfam" id="PF19174">
    <property type="entry name" value="DUF5856"/>
    <property type="match status" value="1"/>
</dbReference>
<dbReference type="EMBL" id="LR797478">
    <property type="protein sequence ID" value="CAB4219331.1"/>
    <property type="molecule type" value="Genomic_DNA"/>
</dbReference>
<evidence type="ECO:0000313" key="1">
    <source>
        <dbReference type="EMBL" id="CAB4219331.1"/>
    </source>
</evidence>
<reference evidence="1" key="1">
    <citation type="submission" date="2020-05" db="EMBL/GenBank/DDBJ databases">
        <authorList>
            <person name="Chiriac C."/>
            <person name="Salcher M."/>
            <person name="Ghai R."/>
            <person name="Kavagutti S V."/>
        </authorList>
    </citation>
    <scope>NUCLEOTIDE SEQUENCE</scope>
</reference>
<protein>
    <submittedName>
        <fullName evidence="1">Uncharacterized protein</fullName>
    </submittedName>
</protein>
<dbReference type="InterPro" id="IPR012347">
    <property type="entry name" value="Ferritin-like"/>
</dbReference>
<name>A0A6J5SXI4_9CAUD</name>